<reference evidence="2 3" key="1">
    <citation type="submission" date="2016-11" db="EMBL/GenBank/DDBJ databases">
        <title>Identification of Bacillus cereus isolated from egg-white.</title>
        <authorList>
            <person name="Soni A."/>
            <person name="Oey I."/>
            <person name="Silcock P."/>
            <person name="Bremer P."/>
        </authorList>
    </citation>
    <scope>NUCLEOTIDE SEQUENCE [LARGE SCALE GENOMIC DNA]</scope>
    <source>
        <strain evidence="2 3">NZAS03</strain>
    </source>
</reference>
<keyword evidence="1" id="KW-0472">Membrane</keyword>
<keyword evidence="1" id="KW-0812">Transmembrane</keyword>
<comment type="caution">
    <text evidence="2">The sequence shown here is derived from an EMBL/GenBank/DDBJ whole genome shotgun (WGS) entry which is preliminary data.</text>
</comment>
<sequence>MFDTNRCQKLFVRYKYKLIVSVMVLMALDALLIKGFIDMFTATLNGSFLVLTVAALFTVGYYRKKYHYYKVLIYGEEEFTEIVTVTHY</sequence>
<dbReference type="AlphaFoldDB" id="A0A1C4DL76"/>
<dbReference type="RefSeq" id="WP_002170375.1">
    <property type="nucleotide sequence ID" value="NZ_CAKJVO010000022.1"/>
</dbReference>
<keyword evidence="1" id="KW-1133">Transmembrane helix</keyword>
<evidence type="ECO:0000256" key="1">
    <source>
        <dbReference type="SAM" id="Phobius"/>
    </source>
</evidence>
<proteinExistence type="predicted"/>
<gene>
    <name evidence="2" type="ORF">BJR07_27925</name>
</gene>
<accession>A0A1C4DL76</accession>
<name>A0A1C4DL76_BACCE</name>
<dbReference type="Proteomes" id="UP000186535">
    <property type="component" value="Unassembled WGS sequence"/>
</dbReference>
<evidence type="ECO:0000313" key="3">
    <source>
        <dbReference type="Proteomes" id="UP000186535"/>
    </source>
</evidence>
<evidence type="ECO:0000313" key="2">
    <source>
        <dbReference type="EMBL" id="OKA32459.1"/>
    </source>
</evidence>
<dbReference type="PATRIC" id="fig|1396.453.peg.926"/>
<organism evidence="2 3">
    <name type="scientific">Bacillus cereus</name>
    <dbReference type="NCBI Taxonomy" id="1396"/>
    <lineage>
        <taxon>Bacteria</taxon>
        <taxon>Bacillati</taxon>
        <taxon>Bacillota</taxon>
        <taxon>Bacilli</taxon>
        <taxon>Bacillales</taxon>
        <taxon>Bacillaceae</taxon>
        <taxon>Bacillus</taxon>
        <taxon>Bacillus cereus group</taxon>
    </lineage>
</organism>
<protein>
    <submittedName>
        <fullName evidence="2">Uncharacterized protein</fullName>
    </submittedName>
</protein>
<feature type="transmembrane region" description="Helical" evidence="1">
    <location>
        <begin position="43"/>
        <end position="62"/>
    </location>
</feature>
<dbReference type="EMBL" id="MPON01000021">
    <property type="protein sequence ID" value="OKA32459.1"/>
    <property type="molecule type" value="Genomic_DNA"/>
</dbReference>
<feature type="transmembrane region" description="Helical" evidence="1">
    <location>
        <begin position="18"/>
        <end position="37"/>
    </location>
</feature>